<protein>
    <submittedName>
        <fullName evidence="2">Uncharacterized protein</fullName>
    </submittedName>
</protein>
<comment type="caution">
    <text evidence="2">The sequence shown here is derived from an EMBL/GenBank/DDBJ whole genome shotgun (WGS) entry which is preliminary data.</text>
</comment>
<gene>
    <name evidence="2" type="ORF">BpHYR1_046390</name>
</gene>
<keyword evidence="1" id="KW-0812">Transmembrane</keyword>
<dbReference type="EMBL" id="REGN01006288">
    <property type="protein sequence ID" value="RNA10142.1"/>
    <property type="molecule type" value="Genomic_DNA"/>
</dbReference>
<evidence type="ECO:0000313" key="3">
    <source>
        <dbReference type="Proteomes" id="UP000276133"/>
    </source>
</evidence>
<organism evidence="2 3">
    <name type="scientific">Brachionus plicatilis</name>
    <name type="common">Marine rotifer</name>
    <name type="synonym">Brachionus muelleri</name>
    <dbReference type="NCBI Taxonomy" id="10195"/>
    <lineage>
        <taxon>Eukaryota</taxon>
        <taxon>Metazoa</taxon>
        <taxon>Spiralia</taxon>
        <taxon>Gnathifera</taxon>
        <taxon>Rotifera</taxon>
        <taxon>Eurotatoria</taxon>
        <taxon>Monogononta</taxon>
        <taxon>Pseudotrocha</taxon>
        <taxon>Ploima</taxon>
        <taxon>Brachionidae</taxon>
        <taxon>Brachionus</taxon>
    </lineage>
</organism>
<reference evidence="2 3" key="1">
    <citation type="journal article" date="2018" name="Sci. Rep.">
        <title>Genomic signatures of local adaptation to the degree of environmental predictability in rotifers.</title>
        <authorList>
            <person name="Franch-Gras L."/>
            <person name="Hahn C."/>
            <person name="Garcia-Roger E.M."/>
            <person name="Carmona M.J."/>
            <person name="Serra M."/>
            <person name="Gomez A."/>
        </authorList>
    </citation>
    <scope>NUCLEOTIDE SEQUENCE [LARGE SCALE GENOMIC DNA]</scope>
    <source>
        <strain evidence="2">HYR1</strain>
    </source>
</reference>
<evidence type="ECO:0000256" key="1">
    <source>
        <dbReference type="SAM" id="Phobius"/>
    </source>
</evidence>
<feature type="transmembrane region" description="Helical" evidence="1">
    <location>
        <begin position="51"/>
        <end position="74"/>
    </location>
</feature>
<keyword evidence="1" id="KW-0472">Membrane</keyword>
<evidence type="ECO:0000313" key="2">
    <source>
        <dbReference type="EMBL" id="RNA10142.1"/>
    </source>
</evidence>
<name>A0A3M7QFZ2_BRAPC</name>
<dbReference type="Proteomes" id="UP000276133">
    <property type="component" value="Unassembled WGS sequence"/>
</dbReference>
<dbReference type="AlphaFoldDB" id="A0A3M7QFZ2"/>
<accession>A0A3M7QFZ2</accession>
<sequence>MNENNLSSIGILLCVKSSLCSIDMVNQHNSPQLVFLNTKFFFNLVKTWPTYHVICILHQINVIVFQNCIFFLEIKKKSKVEEKRKDLIYFFKFD</sequence>
<keyword evidence="3" id="KW-1185">Reference proteome</keyword>
<keyword evidence="1" id="KW-1133">Transmembrane helix</keyword>
<proteinExistence type="predicted"/>